<accession>A0A4Y8KQW7</accession>
<keyword evidence="2" id="KW-1185">Reference proteome</keyword>
<evidence type="ECO:0008006" key="3">
    <source>
        <dbReference type="Google" id="ProtNLM"/>
    </source>
</evidence>
<organism evidence="1 2">
    <name type="scientific">Cryobacterium psychrophilum</name>
    <dbReference type="NCBI Taxonomy" id="41988"/>
    <lineage>
        <taxon>Bacteria</taxon>
        <taxon>Bacillati</taxon>
        <taxon>Actinomycetota</taxon>
        <taxon>Actinomycetes</taxon>
        <taxon>Micrococcales</taxon>
        <taxon>Microbacteriaceae</taxon>
        <taxon>Cryobacterium</taxon>
    </lineage>
</organism>
<comment type="caution">
    <text evidence="1">The sequence shown here is derived from an EMBL/GenBank/DDBJ whole genome shotgun (WGS) entry which is preliminary data.</text>
</comment>
<dbReference type="Proteomes" id="UP000298218">
    <property type="component" value="Unassembled WGS sequence"/>
</dbReference>
<dbReference type="GO" id="GO:0055085">
    <property type="term" value="P:transmembrane transport"/>
    <property type="evidence" value="ECO:0007669"/>
    <property type="project" value="InterPro"/>
</dbReference>
<dbReference type="PANTHER" id="PTHR33376">
    <property type="match status" value="1"/>
</dbReference>
<dbReference type="OrthoDB" id="9815946at2"/>
<evidence type="ECO:0000313" key="1">
    <source>
        <dbReference type="EMBL" id="TFD76002.1"/>
    </source>
</evidence>
<dbReference type="Gene3D" id="3.40.190.170">
    <property type="entry name" value="Bacterial extracellular solute-binding protein, family 7"/>
    <property type="match status" value="1"/>
</dbReference>
<dbReference type="NCBIfam" id="NF037995">
    <property type="entry name" value="TRAP_S1"/>
    <property type="match status" value="1"/>
</dbReference>
<gene>
    <name evidence="1" type="ORF">E3T53_14555</name>
</gene>
<dbReference type="InterPro" id="IPR018389">
    <property type="entry name" value="DctP_fam"/>
</dbReference>
<reference evidence="1 2" key="1">
    <citation type="submission" date="2019-03" db="EMBL/GenBank/DDBJ databases">
        <title>Genomics of glacier-inhabiting Cryobacterium strains.</title>
        <authorList>
            <person name="Liu Q."/>
            <person name="Xin Y.-H."/>
        </authorList>
    </citation>
    <scope>NUCLEOTIDE SEQUENCE [LARGE SCALE GENOMIC DNA]</scope>
    <source>
        <strain evidence="1 2">CGMCC 1.4292</strain>
    </source>
</reference>
<dbReference type="PANTHER" id="PTHR33376:SF15">
    <property type="entry name" value="BLL6794 PROTEIN"/>
    <property type="match status" value="1"/>
</dbReference>
<dbReference type="EMBL" id="SOHQ01000041">
    <property type="protein sequence ID" value="TFD76002.1"/>
    <property type="molecule type" value="Genomic_DNA"/>
</dbReference>
<evidence type="ECO:0000313" key="2">
    <source>
        <dbReference type="Proteomes" id="UP000298218"/>
    </source>
</evidence>
<proteinExistence type="predicted"/>
<dbReference type="PROSITE" id="PS51257">
    <property type="entry name" value="PROKAR_LIPOPROTEIN"/>
    <property type="match status" value="1"/>
</dbReference>
<dbReference type="Pfam" id="PF03480">
    <property type="entry name" value="DctP"/>
    <property type="match status" value="1"/>
</dbReference>
<dbReference type="AlphaFoldDB" id="A0A4Y8KQW7"/>
<dbReference type="RefSeq" id="WP_134172925.1">
    <property type="nucleotide sequence ID" value="NZ_SODI01000001.1"/>
</dbReference>
<protein>
    <recommendedName>
        <fullName evidence="3">C4-dicarboxylate ABC transporter substrate-binding protein</fullName>
    </recommendedName>
</protein>
<dbReference type="InterPro" id="IPR038404">
    <property type="entry name" value="TRAP_DctP_sf"/>
</dbReference>
<dbReference type="CDD" id="cd13666">
    <property type="entry name" value="PBP2_TRAP_DctP_like_1"/>
    <property type="match status" value="1"/>
</dbReference>
<name>A0A4Y8KQW7_9MICO</name>
<sequence>MMKKHSMSIAVFAIAALALTSCSAGGGGSNSGGDSGEESFSLKLASYQPPGAAEPEATLKWIEKVNEATDGRVDVEYMYQEALLPGAEILKGVGDGRAEMGYVADAYYPGELPLTNISGVPFITSSAEAQGKAFAELYETNEAFRAEWDKQGVHVLMWAPVPPNTVALTEPAKDLSGLKGRKVRQIGFSAEAFQQVGITPVAISHSEVYEALQRGVIDGVSGGSLDILTDRDYQEIAPNFMDLRAGNYAVSAVIINKKLWDGLPADVQEAMNTASEDYLDMYLEVLVQHEDAACTKLLDAGGTITTLDQNEADDWSEQVSPAIKTAWESNVENSGSTGDPSAFYDEYTAEVKKYEAESTYEPALQRCAAR</sequence>